<dbReference type="InterPro" id="IPR001845">
    <property type="entry name" value="HTH_ArsR_DNA-bd_dom"/>
</dbReference>
<feature type="domain" description="HTH arsR-type" evidence="4">
    <location>
        <begin position="6"/>
        <end position="99"/>
    </location>
</feature>
<gene>
    <name evidence="5" type="ORF">GETHPA_28130</name>
</gene>
<keyword evidence="6" id="KW-1185">Reference proteome</keyword>
<evidence type="ECO:0000259" key="4">
    <source>
        <dbReference type="PROSITE" id="PS50987"/>
    </source>
</evidence>
<protein>
    <submittedName>
        <fullName evidence="5">Transcriptional regulator</fullName>
    </submittedName>
</protein>
<keyword evidence="1" id="KW-0805">Transcription regulation</keyword>
<dbReference type="PRINTS" id="PR00778">
    <property type="entry name" value="HTHARSR"/>
</dbReference>
<accession>A0ABQ5QA25</accession>
<dbReference type="SMART" id="SM00418">
    <property type="entry name" value="HTH_ARSR"/>
    <property type="match status" value="1"/>
</dbReference>
<dbReference type="CDD" id="cd00090">
    <property type="entry name" value="HTH_ARSR"/>
    <property type="match status" value="1"/>
</dbReference>
<dbReference type="Gene3D" id="1.10.10.10">
    <property type="entry name" value="Winged helix-like DNA-binding domain superfamily/Winged helix DNA-binding domain"/>
    <property type="match status" value="1"/>
</dbReference>
<dbReference type="InterPro" id="IPR011991">
    <property type="entry name" value="ArsR-like_HTH"/>
</dbReference>
<dbReference type="InterPro" id="IPR036390">
    <property type="entry name" value="WH_DNA-bd_sf"/>
</dbReference>
<evidence type="ECO:0000313" key="5">
    <source>
        <dbReference type="EMBL" id="GLH71280.1"/>
    </source>
</evidence>
<organism evidence="5 6">
    <name type="scientific">Geothrix rubra</name>
    <dbReference type="NCBI Taxonomy" id="2927977"/>
    <lineage>
        <taxon>Bacteria</taxon>
        <taxon>Pseudomonadati</taxon>
        <taxon>Acidobacteriota</taxon>
        <taxon>Holophagae</taxon>
        <taxon>Holophagales</taxon>
        <taxon>Holophagaceae</taxon>
        <taxon>Geothrix</taxon>
    </lineage>
</organism>
<comment type="caution">
    <text evidence="5">The sequence shown here is derived from an EMBL/GenBank/DDBJ whole genome shotgun (WGS) entry which is preliminary data.</text>
</comment>
<sequence>MRVVQQPERDQFDLAAVLYALSDPTRLELVRRLAQDGERACGTFDVCATKATLSHHFKVLREAGLIHTRAEGVYRFISLRRRDLDARFPGLLKAVLKAAGAPGR</sequence>
<dbReference type="RefSeq" id="WP_285727414.1">
    <property type="nucleotide sequence ID" value="NZ_BSDD01000006.1"/>
</dbReference>
<dbReference type="Pfam" id="PF12840">
    <property type="entry name" value="HTH_20"/>
    <property type="match status" value="1"/>
</dbReference>
<reference evidence="5 6" key="1">
    <citation type="journal article" date="2023" name="Antonie Van Leeuwenhoek">
        <title>Mesoterricola silvestris gen. nov., sp. nov., Mesoterricola sediminis sp. nov., Geothrix oryzae sp. nov., Geothrix edaphica sp. nov., Geothrix rubra sp. nov., and Geothrix limicola sp. nov., six novel members of Acidobacteriota isolated from soils.</title>
        <authorList>
            <person name="Itoh H."/>
            <person name="Sugisawa Y."/>
            <person name="Mise K."/>
            <person name="Xu Z."/>
            <person name="Kuniyasu M."/>
            <person name="Ushijima N."/>
            <person name="Kawano K."/>
            <person name="Kobayashi E."/>
            <person name="Shiratori Y."/>
            <person name="Masuda Y."/>
            <person name="Senoo K."/>
        </authorList>
    </citation>
    <scope>NUCLEOTIDE SEQUENCE [LARGE SCALE GENOMIC DNA]</scope>
    <source>
        <strain evidence="5 6">Red803</strain>
    </source>
</reference>
<dbReference type="InterPro" id="IPR036388">
    <property type="entry name" value="WH-like_DNA-bd_sf"/>
</dbReference>
<dbReference type="EMBL" id="BSDD01000006">
    <property type="protein sequence ID" value="GLH71280.1"/>
    <property type="molecule type" value="Genomic_DNA"/>
</dbReference>
<name>A0ABQ5QA25_9BACT</name>
<dbReference type="InterPro" id="IPR051081">
    <property type="entry name" value="HTH_MetalResp_TranReg"/>
</dbReference>
<evidence type="ECO:0000313" key="6">
    <source>
        <dbReference type="Proteomes" id="UP001165089"/>
    </source>
</evidence>
<keyword evidence="2" id="KW-0238">DNA-binding</keyword>
<dbReference type="PANTHER" id="PTHR33154">
    <property type="entry name" value="TRANSCRIPTIONAL REGULATOR, ARSR FAMILY"/>
    <property type="match status" value="1"/>
</dbReference>
<evidence type="ECO:0000256" key="2">
    <source>
        <dbReference type="ARBA" id="ARBA00023125"/>
    </source>
</evidence>
<dbReference type="Proteomes" id="UP001165089">
    <property type="component" value="Unassembled WGS sequence"/>
</dbReference>
<dbReference type="PROSITE" id="PS50987">
    <property type="entry name" value="HTH_ARSR_2"/>
    <property type="match status" value="1"/>
</dbReference>
<keyword evidence="3" id="KW-0804">Transcription</keyword>
<evidence type="ECO:0000256" key="3">
    <source>
        <dbReference type="ARBA" id="ARBA00023163"/>
    </source>
</evidence>
<proteinExistence type="predicted"/>
<dbReference type="PANTHER" id="PTHR33154:SF12">
    <property type="entry name" value="TRANSCRIPTIONAL REGULATORY PROTEIN"/>
    <property type="match status" value="1"/>
</dbReference>
<evidence type="ECO:0000256" key="1">
    <source>
        <dbReference type="ARBA" id="ARBA00023015"/>
    </source>
</evidence>
<dbReference type="SUPFAM" id="SSF46785">
    <property type="entry name" value="Winged helix' DNA-binding domain"/>
    <property type="match status" value="1"/>
</dbReference>